<dbReference type="InterPro" id="IPR056884">
    <property type="entry name" value="NPHP3-like_N"/>
</dbReference>
<dbReference type="Gene3D" id="3.40.50.300">
    <property type="entry name" value="P-loop containing nucleotide triphosphate hydrolases"/>
    <property type="match status" value="1"/>
</dbReference>
<evidence type="ECO:0000256" key="1">
    <source>
        <dbReference type="ARBA" id="ARBA00022737"/>
    </source>
</evidence>
<name>A0A8H7EW23_AGABI</name>
<accession>A0A8H7EW23</accession>
<dbReference type="InterPro" id="IPR027417">
    <property type="entry name" value="P-loop_NTPase"/>
</dbReference>
<dbReference type="PANTHER" id="PTHR10039">
    <property type="entry name" value="AMELOGENIN"/>
    <property type="match status" value="1"/>
</dbReference>
<protein>
    <recommendedName>
        <fullName evidence="2">Nephrocystin 3-like N-terminal domain-containing protein</fullName>
    </recommendedName>
</protein>
<gene>
    <name evidence="3" type="ORF">Agabi119p4_10172</name>
</gene>
<dbReference type="AlphaFoldDB" id="A0A8H7EW23"/>
<proteinExistence type="predicted"/>
<dbReference type="Proteomes" id="UP000629468">
    <property type="component" value="Unassembled WGS sequence"/>
</dbReference>
<keyword evidence="1" id="KW-0677">Repeat</keyword>
<evidence type="ECO:0000313" key="4">
    <source>
        <dbReference type="Proteomes" id="UP000629468"/>
    </source>
</evidence>
<evidence type="ECO:0000259" key="2">
    <source>
        <dbReference type="Pfam" id="PF24883"/>
    </source>
</evidence>
<evidence type="ECO:0000313" key="3">
    <source>
        <dbReference type="EMBL" id="KAF7760763.1"/>
    </source>
</evidence>
<comment type="caution">
    <text evidence="3">The sequence shown here is derived from an EMBL/GenBank/DDBJ whole genome shotgun (WGS) entry which is preliminary data.</text>
</comment>
<feature type="domain" description="Nephrocystin 3-like N-terminal" evidence="2">
    <location>
        <begin position="66"/>
        <end position="226"/>
    </location>
</feature>
<dbReference type="PANTHER" id="PTHR10039:SF14">
    <property type="entry name" value="NACHT DOMAIN-CONTAINING PROTEIN"/>
    <property type="match status" value="1"/>
</dbReference>
<reference evidence="3 4" key="1">
    <citation type="journal article" name="Sci. Rep.">
        <title>Telomere-to-telomere assembled and centromere annotated genomes of the two main subspecies of the button mushroom Agaricus bisporus reveal especially polymorphic chromosome ends.</title>
        <authorList>
            <person name="Sonnenberg A.S.M."/>
            <person name="Sedaghat-Telgerd N."/>
            <person name="Lavrijssen B."/>
            <person name="Ohm R.A."/>
            <person name="Hendrickx P.M."/>
            <person name="Scholtmeijer K."/>
            <person name="Baars J.J.P."/>
            <person name="van Peer A."/>
        </authorList>
    </citation>
    <scope>NUCLEOTIDE SEQUENCE [LARGE SCALE GENOMIC DNA]</scope>
    <source>
        <strain evidence="3 4">H119_p4</strain>
    </source>
</reference>
<dbReference type="Pfam" id="PF24883">
    <property type="entry name" value="NPHP3_N"/>
    <property type="match status" value="1"/>
</dbReference>
<dbReference type="EMBL" id="JABXXO010000014">
    <property type="protein sequence ID" value="KAF7760763.1"/>
    <property type="molecule type" value="Genomic_DNA"/>
</dbReference>
<dbReference type="SUPFAM" id="SSF52540">
    <property type="entry name" value="P-loop containing nucleoside triphosphate hydrolases"/>
    <property type="match status" value="1"/>
</dbReference>
<organism evidence="3 4">
    <name type="scientific">Agaricus bisporus var. burnettii</name>
    <dbReference type="NCBI Taxonomy" id="192524"/>
    <lineage>
        <taxon>Eukaryota</taxon>
        <taxon>Fungi</taxon>
        <taxon>Dikarya</taxon>
        <taxon>Basidiomycota</taxon>
        <taxon>Agaricomycotina</taxon>
        <taxon>Agaricomycetes</taxon>
        <taxon>Agaricomycetidae</taxon>
        <taxon>Agaricales</taxon>
        <taxon>Agaricineae</taxon>
        <taxon>Agaricaceae</taxon>
        <taxon>Agaricus</taxon>
    </lineage>
</organism>
<sequence>MPMFDRASNVVVHNGTFMDIGQIVHGQSGVDILREASIPEAAYDSEARHPAPSCFPGTRTQYIEDIIQWATTDDPTVPLHWVMGPAGVGKSAVAQTSSERLKESGQLGAAFFFGGAGGYDRPHTRLFTSVAYQLSTELPDYHEIIDRAVSHDKTLITKNMSTQFNSLIVNPLRELQARGKQVERRAIIIDGLDECENVDAQCELIKIIAESSRNRTTPFRWAFFSRPEPHIEAMFSEASVSSICRIAVLQVSRTVDGEIESYLRGGFDNIVRRRNISMPSPWPTDKDIRKVVEASAGLFIYAATVLRFVENSRSLCLEEPLETVLNIISERHTISGTPTLFAEIDVLYNLIMQRVPSGVLPSVQLLFADMLLDGYKGVWSAIEEGNCLGFSEVEFRNLCNHVRAVVCYHDIKLLPAFGNSFNTTRPFEVADSEIKCLLEEKDRTAGGVVSFYHKSFRDFLCDPSRSGAFCVTTPEMHAKLFNHYHQIHHDYSRSFVIRGTGLELAPGFPSSAASLSWPFADPTSELANSYLKARVFNRIAASLLSLLNTNDLDSTLITKILETDHRTAIINRSRLFSGSLVSSYAFGAYRMMRVVGGSIFRYIPPFAFFEFDLKMFRRRIEHRTKLNLIQPYHPTLLSKCKSYFSPHLSRDEHYSGLYKFGHGTKSHFWYWEINLKFEYYFEFETCDLTEARKIHWREKDNLLGFFSDCDLLDFVLHGDRPLMGLEDRDAAAY</sequence>